<proteinExistence type="inferred from homology"/>
<dbReference type="Pfam" id="PF08511">
    <property type="entry name" value="COQ9"/>
    <property type="match status" value="1"/>
</dbReference>
<comment type="similarity">
    <text evidence="2">Belongs to the COQ9 family.</text>
</comment>
<comment type="function">
    <text evidence="6">Membrane-associated protein that warps the membrane surface to access and bind aromatic isoprenes with high specificity, including ubiquinone (CoQ) isoprene intermediates and presents them directly to COQ7, therefore facilitating the COQ7-mediated hydroxylase step. Participates in the biosynthesis of coenzyme Q, also named ubiquinone, an essential lipid-soluble electron transporter for aerobic cellular respiration.</text>
</comment>
<sequence length="229" mass="26045">MTMSSKKCSYCSSSILDLLRINILEAALPYIPYDGWTRKSLIKGACSVGYAAADVDIAFPLGVREAVMCWLSLIDASMESDVLAYDLVELRIREKVALSVRLRLEKTLPYKEVMRRALSFMCIPSNMNILTSSFFNTADRIWLISGDTSNDYTYYTRRILVAVVLSSTLIYWLDDNSDNHTDTWAFLNRSIDDVMGLSKVISKLKVFGSSLPNRGRFSRAWHAWYNKIS</sequence>
<evidence type="ECO:0000256" key="6">
    <source>
        <dbReference type="ARBA" id="ARBA00058104"/>
    </source>
</evidence>
<evidence type="ECO:0000259" key="7">
    <source>
        <dbReference type="Pfam" id="PF08511"/>
    </source>
</evidence>
<evidence type="ECO:0000256" key="2">
    <source>
        <dbReference type="ARBA" id="ARBA00010766"/>
    </source>
</evidence>
<dbReference type="GO" id="GO:0008289">
    <property type="term" value="F:lipid binding"/>
    <property type="evidence" value="ECO:0007669"/>
    <property type="project" value="UniProtKB-KW"/>
</dbReference>
<keyword evidence="5" id="KW-0446">Lipid-binding</keyword>
<organism evidence="8 9">
    <name type="scientific">Candidatus Endolissoclinum faulkneri L5</name>
    <dbReference type="NCBI Taxonomy" id="1401328"/>
    <lineage>
        <taxon>Bacteria</taxon>
        <taxon>Pseudomonadati</taxon>
        <taxon>Pseudomonadota</taxon>
        <taxon>Alphaproteobacteria</taxon>
        <taxon>Rhodospirillales</taxon>
        <taxon>Rhodospirillaceae</taxon>
        <taxon>Candidatus Endolissoclinum</taxon>
    </lineage>
</organism>
<protein>
    <recommendedName>
        <fullName evidence="7">COQ9 C-terminal domain-containing protein</fullName>
    </recommendedName>
</protein>
<evidence type="ECO:0000256" key="4">
    <source>
        <dbReference type="ARBA" id="ARBA00022946"/>
    </source>
</evidence>
<gene>
    <name evidence="8" type="ORF">P856_282</name>
</gene>
<name>V9TRH7_9PROT</name>
<reference evidence="8 9" key="1">
    <citation type="journal article" date="2013" name="PLoS ONE">
        <title>Bacterial endosymbiosis in a chordate host: long-term co-evolution and conservation of secondary metabolism.</title>
        <authorList>
            <person name="Kwan J.C."/>
            <person name="Schmidt E.W."/>
        </authorList>
    </citation>
    <scope>NUCLEOTIDE SEQUENCE [LARGE SCALE GENOMIC DNA]</scope>
    <source>
        <strain evidence="9">faulkneri L5</strain>
    </source>
</reference>
<dbReference type="PANTHER" id="PTHR21427:SF19">
    <property type="entry name" value="UBIQUINONE BIOSYNTHESIS PROTEIN COQ9, MITOCHONDRIAL"/>
    <property type="match status" value="1"/>
</dbReference>
<evidence type="ECO:0000313" key="9">
    <source>
        <dbReference type="Proteomes" id="UP000018700"/>
    </source>
</evidence>
<dbReference type="NCBIfam" id="TIGR02396">
    <property type="entry name" value="diverge_rpsU"/>
    <property type="match status" value="1"/>
</dbReference>
<accession>V9TRH7</accession>
<evidence type="ECO:0000256" key="1">
    <source>
        <dbReference type="ARBA" id="ARBA00004749"/>
    </source>
</evidence>
<evidence type="ECO:0000256" key="3">
    <source>
        <dbReference type="ARBA" id="ARBA00022688"/>
    </source>
</evidence>
<dbReference type="KEGG" id="efk:P856_282"/>
<dbReference type="InterPro" id="IPR013718">
    <property type="entry name" value="COQ9_C"/>
</dbReference>
<dbReference type="GO" id="GO:0006744">
    <property type="term" value="P:ubiquinone biosynthetic process"/>
    <property type="evidence" value="ECO:0007669"/>
    <property type="project" value="UniProtKB-KW"/>
</dbReference>
<evidence type="ECO:0000256" key="5">
    <source>
        <dbReference type="ARBA" id="ARBA00023121"/>
    </source>
</evidence>
<dbReference type="Gene3D" id="1.10.357.10">
    <property type="entry name" value="Tetracycline Repressor, domain 2"/>
    <property type="match status" value="1"/>
</dbReference>
<dbReference type="AlphaFoldDB" id="V9TRH7"/>
<keyword evidence="3" id="KW-0831">Ubiquinone biosynthesis</keyword>
<comment type="pathway">
    <text evidence="1">Cofactor biosynthesis; ubiquinone biosynthesis.</text>
</comment>
<keyword evidence="4" id="KW-0809">Transit peptide</keyword>
<dbReference type="eggNOG" id="COG5590">
    <property type="taxonomic scope" value="Bacteria"/>
</dbReference>
<feature type="domain" description="COQ9 C-terminal" evidence="7">
    <location>
        <begin position="132"/>
        <end position="197"/>
    </location>
</feature>
<keyword evidence="9" id="KW-1185">Reference proteome</keyword>
<dbReference type="InterPro" id="IPR012762">
    <property type="entry name" value="Ubiq_biosynth_COQ9"/>
</dbReference>
<dbReference type="RefSeq" id="WP_227028683.1">
    <property type="nucleotide sequence ID" value="NZ_CP006745.1"/>
</dbReference>
<dbReference type="PANTHER" id="PTHR21427">
    <property type="entry name" value="UBIQUINONE BIOSYNTHESIS PROTEIN COQ9, MITOCHONDRIAL"/>
    <property type="match status" value="1"/>
</dbReference>
<dbReference type="Proteomes" id="UP000018700">
    <property type="component" value="Chromosome"/>
</dbReference>
<dbReference type="EMBL" id="CP006745">
    <property type="protein sequence ID" value="AHC73509.1"/>
    <property type="molecule type" value="Genomic_DNA"/>
</dbReference>
<dbReference type="STRING" id="1401328.P856_282"/>
<dbReference type="HOGENOM" id="CLU_057411_3_0_5"/>
<evidence type="ECO:0000313" key="8">
    <source>
        <dbReference type="EMBL" id="AHC73509.1"/>
    </source>
</evidence>